<dbReference type="EMBL" id="REGN01005252">
    <property type="protein sequence ID" value="RNA14134.1"/>
    <property type="molecule type" value="Genomic_DNA"/>
</dbReference>
<sequence>MIDSPNLAISLLLLAISFRRPMYRFFSLRQSAKKINDVRLKFCKKIFDSNFYGLYIISISQLSLYSERAKNFYTLFNLVFLGLIHELALELFDINLYFSNLFVHLEKSILKLVHFLDHQPISTGHKDIVCLKTKKITTDLPK</sequence>
<keyword evidence="2" id="KW-1185">Reference proteome</keyword>
<protein>
    <submittedName>
        <fullName evidence="1">Uncharacterized protein</fullName>
    </submittedName>
</protein>
<evidence type="ECO:0000313" key="2">
    <source>
        <dbReference type="Proteomes" id="UP000276133"/>
    </source>
</evidence>
<proteinExistence type="predicted"/>
<gene>
    <name evidence="1" type="ORF">BpHYR1_010080</name>
</gene>
<reference evidence="1 2" key="1">
    <citation type="journal article" date="2018" name="Sci. Rep.">
        <title>Genomic signatures of local adaptation to the degree of environmental predictability in rotifers.</title>
        <authorList>
            <person name="Franch-Gras L."/>
            <person name="Hahn C."/>
            <person name="Garcia-Roger E.M."/>
            <person name="Carmona M.J."/>
            <person name="Serra M."/>
            <person name="Gomez A."/>
        </authorList>
    </citation>
    <scope>NUCLEOTIDE SEQUENCE [LARGE SCALE GENOMIC DNA]</scope>
    <source>
        <strain evidence="1">HYR1</strain>
    </source>
</reference>
<comment type="caution">
    <text evidence="1">The sequence shown here is derived from an EMBL/GenBank/DDBJ whole genome shotgun (WGS) entry which is preliminary data.</text>
</comment>
<dbReference type="AlphaFoldDB" id="A0A3M7QSQ5"/>
<name>A0A3M7QSQ5_BRAPC</name>
<dbReference type="Proteomes" id="UP000276133">
    <property type="component" value="Unassembled WGS sequence"/>
</dbReference>
<evidence type="ECO:0000313" key="1">
    <source>
        <dbReference type="EMBL" id="RNA14134.1"/>
    </source>
</evidence>
<accession>A0A3M7QSQ5</accession>
<organism evidence="1 2">
    <name type="scientific">Brachionus plicatilis</name>
    <name type="common">Marine rotifer</name>
    <name type="synonym">Brachionus muelleri</name>
    <dbReference type="NCBI Taxonomy" id="10195"/>
    <lineage>
        <taxon>Eukaryota</taxon>
        <taxon>Metazoa</taxon>
        <taxon>Spiralia</taxon>
        <taxon>Gnathifera</taxon>
        <taxon>Rotifera</taxon>
        <taxon>Eurotatoria</taxon>
        <taxon>Monogononta</taxon>
        <taxon>Pseudotrocha</taxon>
        <taxon>Ploima</taxon>
        <taxon>Brachionidae</taxon>
        <taxon>Brachionus</taxon>
    </lineage>
</organism>